<evidence type="ECO:0000313" key="5">
    <source>
        <dbReference type="Proteomes" id="UP001343724"/>
    </source>
</evidence>
<keyword evidence="5" id="KW-1185">Reference proteome</keyword>
<keyword evidence="2 3" id="KW-0694">RNA-binding</keyword>
<dbReference type="Pfam" id="PF13083">
    <property type="entry name" value="KH_KhpA-B"/>
    <property type="match status" value="1"/>
</dbReference>
<dbReference type="InterPro" id="IPR015946">
    <property type="entry name" value="KH_dom-like_a/b"/>
</dbReference>
<keyword evidence="1 3" id="KW-0963">Cytoplasm</keyword>
<evidence type="ECO:0000313" key="4">
    <source>
        <dbReference type="EMBL" id="MEC4295281.1"/>
    </source>
</evidence>
<dbReference type="InterPro" id="IPR009019">
    <property type="entry name" value="KH_sf_prok-type"/>
</dbReference>
<proteinExistence type="inferred from homology"/>
<dbReference type="SUPFAM" id="SSF54814">
    <property type="entry name" value="Prokaryotic type KH domain (KH-domain type II)"/>
    <property type="match status" value="1"/>
</dbReference>
<reference evidence="4 5" key="1">
    <citation type="submission" date="2024-01" db="EMBL/GenBank/DDBJ databases">
        <title>novel species in genus Adlercreutzia.</title>
        <authorList>
            <person name="Liu X."/>
        </authorList>
    </citation>
    <scope>NUCLEOTIDE SEQUENCE [LARGE SCALE GENOMIC DNA]</scope>
    <source>
        <strain evidence="4 5">R22</strain>
    </source>
</reference>
<dbReference type="CDD" id="cd22533">
    <property type="entry name" value="KH-II_YlqC-like"/>
    <property type="match status" value="1"/>
</dbReference>
<dbReference type="HAMAP" id="MF_00088">
    <property type="entry name" value="KhpA"/>
    <property type="match status" value="1"/>
</dbReference>
<dbReference type="PROSITE" id="PS50084">
    <property type="entry name" value="KH_TYPE_1"/>
    <property type="match status" value="1"/>
</dbReference>
<protein>
    <recommendedName>
        <fullName evidence="3">RNA-binding protein KhpA</fullName>
    </recommendedName>
    <alternativeName>
        <fullName evidence="3">KH-domain protein A</fullName>
    </alternativeName>
</protein>
<dbReference type="RefSeq" id="WP_326441810.1">
    <property type="nucleotide sequence ID" value="NZ_JAYMFH010000011.1"/>
</dbReference>
<accession>A0ABU6IZK5</accession>
<dbReference type="PANTHER" id="PTHR34654">
    <property type="entry name" value="UPF0109 PROTEIN SCO5592"/>
    <property type="match status" value="1"/>
</dbReference>
<evidence type="ECO:0000256" key="3">
    <source>
        <dbReference type="HAMAP-Rule" id="MF_00088"/>
    </source>
</evidence>
<comment type="subcellular location">
    <subcellularLocation>
        <location evidence="3">Cytoplasm</location>
    </subcellularLocation>
</comment>
<sequence length="84" mass="8969">MADLTEDLAGLTDAIVRPLVDEADELDITASETEDGNIIVEIRVNPEDAGKVIGRQGRVIKAIRTLARAAASRSGKLVDVELID</sequence>
<dbReference type="InterPro" id="IPR020627">
    <property type="entry name" value="KhpA"/>
</dbReference>
<name>A0ABU6IZK5_9ACTN</name>
<dbReference type="PANTHER" id="PTHR34654:SF1">
    <property type="entry name" value="RNA-BINDING PROTEIN KHPA"/>
    <property type="match status" value="1"/>
</dbReference>
<comment type="caution">
    <text evidence="4">The sequence shown here is derived from an EMBL/GenBank/DDBJ whole genome shotgun (WGS) entry which is preliminary data.</text>
</comment>
<comment type="similarity">
    <text evidence="3">Belongs to the KhpA RNA-binding protein family.</text>
</comment>
<organism evidence="4 5">
    <name type="scientific">Adlercreutzia shanghongiae</name>
    <dbReference type="NCBI Taxonomy" id="3111773"/>
    <lineage>
        <taxon>Bacteria</taxon>
        <taxon>Bacillati</taxon>
        <taxon>Actinomycetota</taxon>
        <taxon>Coriobacteriia</taxon>
        <taxon>Eggerthellales</taxon>
        <taxon>Eggerthellaceae</taxon>
        <taxon>Adlercreutzia</taxon>
    </lineage>
</organism>
<dbReference type="EMBL" id="JAYMFH010000011">
    <property type="protein sequence ID" value="MEC4295281.1"/>
    <property type="molecule type" value="Genomic_DNA"/>
</dbReference>
<evidence type="ECO:0000256" key="1">
    <source>
        <dbReference type="ARBA" id="ARBA00022490"/>
    </source>
</evidence>
<comment type="function">
    <text evidence="3">A probable RNA-binding protein.</text>
</comment>
<evidence type="ECO:0000256" key="2">
    <source>
        <dbReference type="ARBA" id="ARBA00022884"/>
    </source>
</evidence>
<dbReference type="Proteomes" id="UP001343724">
    <property type="component" value="Unassembled WGS sequence"/>
</dbReference>
<dbReference type="Gene3D" id="3.30.300.20">
    <property type="match status" value="1"/>
</dbReference>
<gene>
    <name evidence="3" type="primary">khpA</name>
    <name evidence="4" type="ORF">VJ920_08150</name>
</gene>